<name>A0ABZ0HRL9_9HYPH</name>
<dbReference type="Gene3D" id="2.60.40.420">
    <property type="entry name" value="Cupredoxins - blue copper proteins"/>
    <property type="match status" value="1"/>
</dbReference>
<feature type="domain" description="EfeO-type cupredoxin-like" evidence="2">
    <location>
        <begin position="26"/>
        <end position="116"/>
    </location>
</feature>
<dbReference type="RefSeq" id="WP_407338640.1">
    <property type="nucleotide sequence ID" value="NZ_CP136862.1"/>
</dbReference>
<evidence type="ECO:0000313" key="3">
    <source>
        <dbReference type="EMBL" id="WOJ89198.1"/>
    </source>
</evidence>
<dbReference type="CDD" id="cd13921">
    <property type="entry name" value="Amicyanin"/>
    <property type="match status" value="1"/>
</dbReference>
<keyword evidence="1" id="KW-0732">Signal</keyword>
<gene>
    <name evidence="3" type="ORF">RZS28_15520</name>
</gene>
<evidence type="ECO:0000313" key="4">
    <source>
        <dbReference type="Proteomes" id="UP001626536"/>
    </source>
</evidence>
<dbReference type="Pfam" id="PF13473">
    <property type="entry name" value="Cupredoxin_1"/>
    <property type="match status" value="1"/>
</dbReference>
<dbReference type="InterPro" id="IPR028096">
    <property type="entry name" value="EfeO_Cupredoxin"/>
</dbReference>
<dbReference type="SUPFAM" id="SSF49503">
    <property type="entry name" value="Cupredoxins"/>
    <property type="match status" value="1"/>
</dbReference>
<evidence type="ECO:0000259" key="2">
    <source>
        <dbReference type="Pfam" id="PF13473"/>
    </source>
</evidence>
<dbReference type="InterPro" id="IPR035668">
    <property type="entry name" value="Amicyanin"/>
</dbReference>
<dbReference type="InterPro" id="IPR008972">
    <property type="entry name" value="Cupredoxin"/>
</dbReference>
<dbReference type="EMBL" id="CP136862">
    <property type="protein sequence ID" value="WOJ89198.1"/>
    <property type="molecule type" value="Genomic_DNA"/>
</dbReference>
<dbReference type="PANTHER" id="PTHR36507">
    <property type="entry name" value="BLL1555 PROTEIN"/>
    <property type="match status" value="1"/>
</dbReference>
<keyword evidence="4" id="KW-1185">Reference proteome</keyword>
<protein>
    <submittedName>
        <fullName evidence="3">Cupredoxin family copper-binding protein</fullName>
    </submittedName>
</protein>
<organism evidence="3 4">
    <name type="scientific">Methylocapsa polymorpha</name>
    <dbReference type="NCBI Taxonomy" id="3080828"/>
    <lineage>
        <taxon>Bacteria</taxon>
        <taxon>Pseudomonadati</taxon>
        <taxon>Pseudomonadota</taxon>
        <taxon>Alphaproteobacteria</taxon>
        <taxon>Hyphomicrobiales</taxon>
        <taxon>Beijerinckiaceae</taxon>
        <taxon>Methylocapsa</taxon>
    </lineage>
</organism>
<evidence type="ECO:0000256" key="1">
    <source>
        <dbReference type="SAM" id="SignalP"/>
    </source>
</evidence>
<dbReference type="PANTHER" id="PTHR36507:SF1">
    <property type="entry name" value="BLL1555 PROTEIN"/>
    <property type="match status" value="1"/>
</dbReference>
<proteinExistence type="predicted"/>
<sequence length="118" mass="12721">MPKLNIRRRADAWRNCARALLFGSGLAALAAAPAAADAEVNIENFAFTPAALTVKAGTEVVFRNRDDISHSVVGAKSEFQSKELETDDTFSFTFADPGTYDFSCGVHPQMKGKIIVTP</sequence>
<accession>A0ABZ0HRL9</accession>
<reference evidence="3 4" key="1">
    <citation type="submission" date="2023-10" db="EMBL/GenBank/DDBJ databases">
        <title>Novel methanotroph of the genus Methylocapsa from a subarctic wetland.</title>
        <authorList>
            <person name="Belova S.E."/>
            <person name="Oshkin I.Y."/>
            <person name="Miroshnikov K."/>
            <person name="Dedysh S.N."/>
        </authorList>
    </citation>
    <scope>NUCLEOTIDE SEQUENCE [LARGE SCALE GENOMIC DNA]</scope>
    <source>
        <strain evidence="3 4">RX1</strain>
    </source>
</reference>
<feature type="chain" id="PRO_5045977156" evidence="1">
    <location>
        <begin position="31"/>
        <end position="118"/>
    </location>
</feature>
<dbReference type="Proteomes" id="UP001626536">
    <property type="component" value="Chromosome"/>
</dbReference>
<feature type="signal peptide" evidence="1">
    <location>
        <begin position="1"/>
        <end position="30"/>
    </location>
</feature>
<dbReference type="InterPro" id="IPR052721">
    <property type="entry name" value="ET_Amicyanin"/>
</dbReference>